<dbReference type="Pfam" id="PF01388">
    <property type="entry name" value="ARID"/>
    <property type="match status" value="1"/>
</dbReference>
<feature type="compositionally biased region" description="Polar residues" evidence="1">
    <location>
        <begin position="1015"/>
        <end position="1027"/>
    </location>
</feature>
<dbReference type="OrthoDB" id="1938591at2759"/>
<feature type="compositionally biased region" description="Pro residues" evidence="1">
    <location>
        <begin position="432"/>
        <end position="449"/>
    </location>
</feature>
<evidence type="ECO:0000256" key="1">
    <source>
        <dbReference type="SAM" id="MobiDB-lite"/>
    </source>
</evidence>
<evidence type="ECO:0000313" key="3">
    <source>
        <dbReference type="EMBL" id="CEL55249.1"/>
    </source>
</evidence>
<protein>
    <submittedName>
        <fullName evidence="3">AT rich interactive domain 1A (SWI-like)</fullName>
    </submittedName>
</protein>
<gene>
    <name evidence="3" type="ORF">RSOLAG1IB_01258</name>
</gene>
<dbReference type="STRING" id="1108050.A0A0B7FEA6"/>
<feature type="domain" description="ARID" evidence="2">
    <location>
        <begin position="474"/>
        <end position="572"/>
    </location>
</feature>
<dbReference type="Gene3D" id="1.10.150.60">
    <property type="entry name" value="ARID DNA-binding domain"/>
    <property type="match status" value="1"/>
</dbReference>
<dbReference type="SMART" id="SM00501">
    <property type="entry name" value="BRIGHT"/>
    <property type="match status" value="1"/>
</dbReference>
<sequence length="1316" mass="142604">MGDPLNNPFAQQNIYRHLQSQGIAMDNPAGVPQGPPSLAPAIPSMPGGVQDPNQAKLWKAIGDQYRRGQNAGGNPAQFLQNLAHMQPGQGGYRTNNTMALASGPQAGQSNLGQPNPTAQQQFIQQQSMQRLGLGLSQQQQQQQLGAIQHSALGNANHLNLAQGNNPALMSLMGMQGNAMGQLNNQIMSNLRNPNVLDMQHRLDPGMSDQLQAIQRAQGGLNRPGLAQGGAGVAANQHIRLPGDGHNSPLLQAHDQNQMAGGLNRSPQPGNQSHQTGASQNPQAMALIHKLDSLPIRDLEARVTAWRENLPALENRVQELLSLASRQPEMMPAYTRTKQDLDQNKFLYIKSQEILNRKHLAQSQMAQAQAHQAQAQAHAQAQAQAQAQARMTPTLGEPARPGSRAAGTMPGQAPGMPGWQQPGPSTTPQLPQGSPPCPSTTPFQPVPSPQPNLDQANQARAAMNSNGTPRQTVIPRDRTAFVHLMRMWFIQTGRTPDAIPKIGDKPLDLHQLYVEVETLGGPDKVGGAGLWRLVAVKMGYVTHDQNDPQLAQIAKVLADAYVALLVPFDNFCLERMRAVGNGIQNNRINLGLGQPGIGMAGPGGLRPGQGGIVTGADGMNPMANFQRVLTFLQMTLKDWMPELSPQTKLFRASQMDVPEMQRQGWPAERISVIQRFRPALMQYRATLMRQQELQRLSQQGQQQQIAQAQVHQQQLAQQQQQQNQQNHVNDHRSSIGGGSLPPNMQAHNLGMPTGLKLPFSPEATSRAKMIVENIAREIEHNRQYQRREVPESQRVLMNQTVIASHPFAVEFERTVSLYFLLFNNHPQTRLHMEQAALLREQHRILQSGQQEYIMSLEEVQSAQNALRMAIHNLKATYALRVKQHQEAVANMRANENGTPGGSQFGQQTQTQQQQMQQVQQHMLGQQPQQSQQNMAALSLMNANGGLSGQPQLGQQRPPSQPQYGSPKPEPGKIPMNMMQIHQAQQQGKGVPQMIKPQRKPGGPVSTPSPAAAPTPQMESAPTPSSANEPATPKSPKNKAKATAGPSSIPAVKRTPTQPKRKPGKIDLPPPSIEFNQPIKRQREDELPPAAEPIIHIAGPSSPKRVKTESESITPIKTEYINDEPVESMDNALMRLQEVAPNPNGDGIDPDILAQLSEILEGSSSVAPLVSSSLPPSLDQPPDAGPKVEDVFDFSYYLNDNLGDDEGLVAGTSGVDPLEADTPDLNTNKATPDSAADDMEHLGQKSPGKGEQLSAGEGGGKNPTGSRAPTLGEGFWEAFDDGEMPEGAYFMGGGANGFSWNGPIDTNASWIGITGTAA</sequence>
<name>A0A0B7FEA6_THACB</name>
<accession>A0A0B7FEA6</accession>
<feature type="compositionally biased region" description="Low complexity" evidence="1">
    <location>
        <begin position="1162"/>
        <end position="1180"/>
    </location>
</feature>
<dbReference type="SMART" id="SM01014">
    <property type="entry name" value="ARID"/>
    <property type="match status" value="1"/>
</dbReference>
<feature type="region of interest" description="Disordered" evidence="1">
    <location>
        <begin position="258"/>
        <end position="280"/>
    </location>
</feature>
<dbReference type="PROSITE" id="PS51011">
    <property type="entry name" value="ARID"/>
    <property type="match status" value="1"/>
</dbReference>
<dbReference type="EMBL" id="LN679101">
    <property type="protein sequence ID" value="CEL55249.1"/>
    <property type="molecule type" value="Genomic_DNA"/>
</dbReference>
<feature type="compositionally biased region" description="Low complexity" evidence="1">
    <location>
        <begin position="947"/>
        <end position="956"/>
    </location>
</feature>
<dbReference type="CDD" id="cd16100">
    <property type="entry name" value="ARID"/>
    <property type="match status" value="1"/>
</dbReference>
<keyword evidence="4" id="KW-1185">Reference proteome</keyword>
<evidence type="ECO:0000259" key="2">
    <source>
        <dbReference type="PROSITE" id="PS51011"/>
    </source>
</evidence>
<feature type="region of interest" description="Disordered" evidence="1">
    <location>
        <begin position="1206"/>
        <end position="1277"/>
    </location>
</feature>
<dbReference type="Proteomes" id="UP000059188">
    <property type="component" value="Unassembled WGS sequence"/>
</dbReference>
<feature type="region of interest" description="Disordered" evidence="1">
    <location>
        <begin position="375"/>
        <end position="453"/>
    </location>
</feature>
<feature type="compositionally biased region" description="Low complexity" evidence="1">
    <location>
        <begin position="903"/>
        <end position="931"/>
    </location>
</feature>
<feature type="compositionally biased region" description="Low complexity" evidence="1">
    <location>
        <begin position="999"/>
        <end position="1014"/>
    </location>
</feature>
<dbReference type="InterPro" id="IPR001606">
    <property type="entry name" value="ARID_dom"/>
</dbReference>
<dbReference type="InterPro" id="IPR036431">
    <property type="entry name" value="ARID_dom_sf"/>
</dbReference>
<organism evidence="3 4">
    <name type="scientific">Thanatephorus cucumeris (strain AG1-IB / isolate 7/3/14)</name>
    <name type="common">Lettuce bottom rot fungus</name>
    <name type="synonym">Rhizoctonia solani</name>
    <dbReference type="NCBI Taxonomy" id="1108050"/>
    <lineage>
        <taxon>Eukaryota</taxon>
        <taxon>Fungi</taxon>
        <taxon>Dikarya</taxon>
        <taxon>Basidiomycota</taxon>
        <taxon>Agaricomycotina</taxon>
        <taxon>Agaricomycetes</taxon>
        <taxon>Cantharellales</taxon>
        <taxon>Ceratobasidiaceae</taxon>
        <taxon>Rhizoctonia</taxon>
        <taxon>Rhizoctonia solani AG-1</taxon>
    </lineage>
</organism>
<feature type="compositionally biased region" description="Low complexity" evidence="1">
    <location>
        <begin position="715"/>
        <end position="724"/>
    </location>
</feature>
<dbReference type="GO" id="GO:0003677">
    <property type="term" value="F:DNA binding"/>
    <property type="evidence" value="ECO:0007669"/>
    <property type="project" value="InterPro"/>
</dbReference>
<dbReference type="SUPFAM" id="SSF46774">
    <property type="entry name" value="ARID-like"/>
    <property type="match status" value="1"/>
</dbReference>
<feature type="region of interest" description="Disordered" evidence="1">
    <location>
        <begin position="892"/>
        <end position="1122"/>
    </location>
</feature>
<feature type="region of interest" description="Disordered" evidence="1">
    <location>
        <begin position="715"/>
        <end position="747"/>
    </location>
</feature>
<reference evidence="3 4" key="1">
    <citation type="submission" date="2014-11" db="EMBL/GenBank/DDBJ databases">
        <authorList>
            <person name="Wibberg Daniel"/>
        </authorList>
    </citation>
    <scope>NUCLEOTIDE SEQUENCE [LARGE SCALE GENOMIC DNA]</scope>
    <source>
        <strain evidence="3">Rhizoctonia solani AG1-IB 7/3/14</strain>
    </source>
</reference>
<feature type="region of interest" description="Disordered" evidence="1">
    <location>
        <begin position="1162"/>
        <end position="1185"/>
    </location>
</feature>
<feature type="compositionally biased region" description="Low complexity" evidence="1">
    <location>
        <begin position="375"/>
        <end position="388"/>
    </location>
</feature>
<evidence type="ECO:0000313" key="4">
    <source>
        <dbReference type="Proteomes" id="UP000059188"/>
    </source>
</evidence>
<feature type="compositionally biased region" description="Polar residues" evidence="1">
    <location>
        <begin position="421"/>
        <end position="431"/>
    </location>
</feature>
<feature type="region of interest" description="Disordered" evidence="1">
    <location>
        <begin position="24"/>
        <end position="52"/>
    </location>
</feature>
<proteinExistence type="predicted"/>